<evidence type="ECO:0000256" key="1">
    <source>
        <dbReference type="SAM" id="SignalP"/>
    </source>
</evidence>
<evidence type="ECO:0000313" key="2">
    <source>
        <dbReference type="EMBL" id="KAF8004730.1"/>
    </source>
</evidence>
<feature type="signal peptide" evidence="1">
    <location>
        <begin position="1"/>
        <end position="15"/>
    </location>
</feature>
<comment type="caution">
    <text evidence="2">The sequence shown here is derived from an EMBL/GenBank/DDBJ whole genome shotgun (WGS) entry which is preliminary data.</text>
</comment>
<accession>A0A8H7GVV2</accession>
<organism evidence="2 3">
    <name type="scientific">Metschnikowia pulcherrima</name>
    <dbReference type="NCBI Taxonomy" id="27326"/>
    <lineage>
        <taxon>Eukaryota</taxon>
        <taxon>Fungi</taxon>
        <taxon>Dikarya</taxon>
        <taxon>Ascomycota</taxon>
        <taxon>Saccharomycotina</taxon>
        <taxon>Pichiomycetes</taxon>
        <taxon>Metschnikowiaceae</taxon>
        <taxon>Metschnikowia</taxon>
    </lineage>
</organism>
<dbReference type="OrthoDB" id="10286646at2759"/>
<evidence type="ECO:0000313" key="3">
    <source>
        <dbReference type="Proteomes" id="UP000649328"/>
    </source>
</evidence>
<keyword evidence="1" id="KW-0732">Signal</keyword>
<protein>
    <submittedName>
        <fullName evidence="2">Uncharacterized protein</fullName>
    </submittedName>
</protein>
<feature type="chain" id="PRO_5034244830" evidence="1">
    <location>
        <begin position="16"/>
        <end position="140"/>
    </location>
</feature>
<sequence>MRFAAFISVLALSLADTDIGFGTLHLMTQDNVRTQWTFYVVEETVKAGQRLGLLDFYPDIGMIVKLSSHKFLRVNEKGEFTMGDEPDVNFLMGDQSVKGGRRKLLYNGREEFQLCEDNTVCFNCTCEGARKITISYEETK</sequence>
<dbReference type="EMBL" id="JACBPP010000001">
    <property type="protein sequence ID" value="KAF8004730.1"/>
    <property type="molecule type" value="Genomic_DNA"/>
</dbReference>
<reference evidence="2" key="1">
    <citation type="submission" date="2020-10" db="EMBL/GenBank/DDBJ databases">
        <title>The Whole-Genome Sequence of Metschnikowia persimmonesis, a Novel Endophytic Yeast Species Isolated from Medicinal Plant Diospyros kaki Thumb.</title>
        <authorList>
            <person name="Rahmat E."/>
            <person name="Kang Y."/>
        </authorList>
    </citation>
    <scope>NUCLEOTIDE SEQUENCE</scope>
    <source>
        <strain evidence="2">KIOM G15050</strain>
    </source>
</reference>
<keyword evidence="3" id="KW-1185">Reference proteome</keyword>
<dbReference type="Proteomes" id="UP000649328">
    <property type="component" value="Unassembled WGS sequence"/>
</dbReference>
<name>A0A8H7GVV2_9ASCO</name>
<dbReference type="AlphaFoldDB" id="A0A8H7GVV2"/>
<gene>
    <name evidence="2" type="ORF">HF325_000187</name>
</gene>
<proteinExistence type="predicted"/>